<dbReference type="InterPro" id="IPR011047">
    <property type="entry name" value="Quinoprotein_ADH-like_sf"/>
</dbReference>
<feature type="non-terminal residue" evidence="1">
    <location>
        <position position="1"/>
    </location>
</feature>
<organism evidence="1 2">
    <name type="scientific">Enterobacter cloacae</name>
    <dbReference type="NCBI Taxonomy" id="550"/>
    <lineage>
        <taxon>Bacteria</taxon>
        <taxon>Pseudomonadati</taxon>
        <taxon>Pseudomonadota</taxon>
        <taxon>Gammaproteobacteria</taxon>
        <taxon>Enterobacterales</taxon>
        <taxon>Enterobacteriaceae</taxon>
        <taxon>Enterobacter</taxon>
        <taxon>Enterobacter cloacae complex</taxon>
    </lineage>
</organism>
<comment type="caution">
    <text evidence="1">The sequence shown here is derived from an EMBL/GenBank/DDBJ whole genome shotgun (WGS) entry which is preliminary data.</text>
</comment>
<accession>A0AAW6NJ37</accession>
<keyword evidence="1" id="KW-0378">Hydrolase</keyword>
<reference evidence="1" key="1">
    <citation type="submission" date="2023-03" db="EMBL/GenBank/DDBJ databases">
        <title>A Study on Prevalence and Characterization of Enterobacter cloacae strains in China.</title>
        <authorList>
            <person name="Zheng Z."/>
        </authorList>
    </citation>
    <scope>NUCLEOTIDE SEQUENCE</scope>
    <source>
        <strain evidence="1">EC77</strain>
    </source>
</reference>
<dbReference type="Proteomes" id="UP001215180">
    <property type="component" value="Unassembled WGS sequence"/>
</dbReference>
<evidence type="ECO:0000313" key="1">
    <source>
        <dbReference type="EMBL" id="MDF3636523.1"/>
    </source>
</evidence>
<dbReference type="AlphaFoldDB" id="A0AAW6NJ37"/>
<dbReference type="EMBL" id="JARJGR010000637">
    <property type="protein sequence ID" value="MDF3636523.1"/>
    <property type="molecule type" value="Genomic_DNA"/>
</dbReference>
<dbReference type="GO" id="GO:0004519">
    <property type="term" value="F:endonuclease activity"/>
    <property type="evidence" value="ECO:0007669"/>
    <property type="project" value="UniProtKB-KW"/>
</dbReference>
<dbReference type="SUPFAM" id="SSF50998">
    <property type="entry name" value="Quinoprotein alcohol dehydrogenase-like"/>
    <property type="match status" value="1"/>
</dbReference>
<keyword evidence="1" id="KW-0540">Nuclease</keyword>
<keyword evidence="1" id="KW-0255">Endonuclease</keyword>
<protein>
    <submittedName>
        <fullName evidence="1">Restriction endonuclease</fullName>
    </submittedName>
</protein>
<name>A0AAW6NJ37_ENTCL</name>
<gene>
    <name evidence="1" type="ORF">P3S46_04745</name>
</gene>
<sequence>YDLSRQKYTADVQLAEISNGRADDSTPACLTYDGLYNRIYVGMFQSKRGICVIEPESGELIQEIRFASNDNNNFFAWADPLSQTVSGNLLLSVNRNNHELVALDRASLQIKKILFVGEALNGPRAVLVWGDNAVVSYPSRNGLLFIPLGTLK</sequence>
<evidence type="ECO:0000313" key="2">
    <source>
        <dbReference type="Proteomes" id="UP001215180"/>
    </source>
</evidence>
<proteinExistence type="predicted"/>